<proteinExistence type="predicted"/>
<comment type="caution">
    <text evidence="2">Lacks conserved residue(s) required for the propagation of feature annotation.</text>
</comment>
<dbReference type="PANTHER" id="PTHR46082:SF6">
    <property type="entry name" value="AAA+ ATPASE DOMAIN-CONTAINING PROTEIN-RELATED"/>
    <property type="match status" value="1"/>
</dbReference>
<reference evidence="4 5" key="1">
    <citation type="submission" date="2016-07" db="EMBL/GenBank/DDBJ databases">
        <title>Pervasive Adenine N6-methylation of Active Genes in Fungi.</title>
        <authorList>
            <consortium name="DOE Joint Genome Institute"/>
            <person name="Mondo S.J."/>
            <person name="Dannebaum R.O."/>
            <person name="Kuo R.C."/>
            <person name="Labutti K."/>
            <person name="Haridas S."/>
            <person name="Kuo A."/>
            <person name="Salamov A."/>
            <person name="Ahrendt S.R."/>
            <person name="Lipzen A."/>
            <person name="Sullivan W."/>
            <person name="Andreopoulos W.B."/>
            <person name="Clum A."/>
            <person name="Lindquist E."/>
            <person name="Daum C."/>
            <person name="Ramamoorthy G.K."/>
            <person name="Gryganskyi A."/>
            <person name="Culley D."/>
            <person name="Magnuson J.K."/>
            <person name="James T.Y."/>
            <person name="O'Malley M.A."/>
            <person name="Stajich J.E."/>
            <person name="Spatafora J.W."/>
            <person name="Visel A."/>
            <person name="Grigoriev I.V."/>
        </authorList>
    </citation>
    <scope>NUCLEOTIDE SEQUENCE [LARGE SCALE GENOMIC DNA]</scope>
    <source>
        <strain evidence="4 5">CBS 115471</strain>
    </source>
</reference>
<dbReference type="CDD" id="cd07216">
    <property type="entry name" value="Pat17_PNPLA8_PNPLA9_like3"/>
    <property type="match status" value="1"/>
</dbReference>
<dbReference type="GO" id="GO:0016042">
    <property type="term" value="P:lipid catabolic process"/>
    <property type="evidence" value="ECO:0007669"/>
    <property type="project" value="UniProtKB-UniRule"/>
</dbReference>
<name>A0A1Y1YKR0_9PLEO</name>
<feature type="domain" description="PNPLA" evidence="3">
    <location>
        <begin position="24"/>
        <end position="203"/>
    </location>
</feature>
<dbReference type="EMBL" id="MCFA01000220">
    <property type="protein sequence ID" value="ORX98184.1"/>
    <property type="molecule type" value="Genomic_DNA"/>
</dbReference>
<dbReference type="OrthoDB" id="1658288at2759"/>
<dbReference type="InterPro" id="IPR053137">
    <property type="entry name" value="NLR-like"/>
</dbReference>
<dbReference type="InterPro" id="IPR002641">
    <property type="entry name" value="PNPLA_dom"/>
</dbReference>
<dbReference type="CDD" id="cd01120">
    <property type="entry name" value="RecA-like_superfamily"/>
    <property type="match status" value="1"/>
</dbReference>
<feature type="active site" description="Proton acceptor" evidence="2">
    <location>
        <position position="190"/>
    </location>
</feature>
<comment type="caution">
    <text evidence="4">The sequence shown here is derived from an EMBL/GenBank/DDBJ whole genome shotgun (WGS) entry which is preliminary data.</text>
</comment>
<feature type="short sequence motif" description="GXSXG" evidence="2">
    <location>
        <begin position="72"/>
        <end position="76"/>
    </location>
</feature>
<keyword evidence="2" id="KW-0378">Hydrolase</keyword>
<evidence type="ECO:0000256" key="2">
    <source>
        <dbReference type="PROSITE-ProRule" id="PRU01161"/>
    </source>
</evidence>
<gene>
    <name evidence="4" type="ORF">BCR34DRAFT_593257</name>
</gene>
<keyword evidence="2" id="KW-0442">Lipid degradation</keyword>
<dbReference type="InterPro" id="IPR027417">
    <property type="entry name" value="P-loop_NTPase"/>
</dbReference>
<dbReference type="GO" id="GO:0043531">
    <property type="term" value="F:ADP binding"/>
    <property type="evidence" value="ECO:0007669"/>
    <property type="project" value="InterPro"/>
</dbReference>
<evidence type="ECO:0000313" key="5">
    <source>
        <dbReference type="Proteomes" id="UP000193144"/>
    </source>
</evidence>
<dbReference type="PANTHER" id="PTHR46082">
    <property type="entry name" value="ATP/GTP-BINDING PROTEIN-RELATED"/>
    <property type="match status" value="1"/>
</dbReference>
<dbReference type="Pfam" id="PF13424">
    <property type="entry name" value="TPR_12"/>
    <property type="match status" value="1"/>
</dbReference>
<dbReference type="SUPFAM" id="SSF52540">
    <property type="entry name" value="P-loop containing nucleoside triphosphate hydrolases"/>
    <property type="match status" value="1"/>
</dbReference>
<dbReference type="GO" id="GO:0016787">
    <property type="term" value="F:hydrolase activity"/>
    <property type="evidence" value="ECO:0007669"/>
    <property type="project" value="UniProtKB-UniRule"/>
</dbReference>
<sequence length="940" mass="105826">MEQGTTTQNGGESNPLDTEGLCLLSLDGGRVRGLSTLYILKYIMDRLNHERKNNTPSIPPVKPCDVFDLIGGTSTGGLIAIMLGRLEMDVDGCIAAYNDLAAAVFGKKSRFPFVQSGRSETDLLNDGVERGCRTFVCSIDRDMKDMIRLRSYSLPDEPNIPATICKAALATSAATTFFDPVDIEGRTFADGGFGANNPVDEVEGEAANIWRPETRELGPLVKCFISIGTGNPGKKPFEDGVPRFLGETVVQIVTETEATERKFIARWRKHFDEKKYFRFNVEFRNNKCRVYFCPSQTQRSALWIMPFQRNPHFVGRSEEIAKIETILSRDDRCARAAIFGLGGVGKTQIALEFVNRWKDKHPDCSVFWIPVTTLQRMLEAYLDIGKLLRISGIEQNKANAESLVCQHLSDEASGKWLLVFDNADSTDIWMESTDGGTNSSCRIDGLPRSNKGSILFTTRTRKLATKLVGKNVVSVDEMDDTTARRMLKEALINRSLLDDRQATEGLLKKLTYPPLAISQAAAYVNANRVDLHEYAKLLDDTEQNQIELLSEDFEDEGRYQDTKNPIATGTLGKWTTKALDQLERKVPKHHNRTNRSEWRIYLPHARYSLDADENWDPLRKAELLFNYGKCTVADGRYHEAGKAFANALGTQKKRLGPQHLSTLESMNRLARTYRNQGRLDAAVQLRKEVLEIRKTKLGPEHPDTLHSMNNISITYTQQGQWDAAKTLQERVVETQKNLLGAQHHNTLQSMSNLAVTYWQTGHSDVAEKLQVEILDIRKRVLGAEHPSTLITMNNLAYIWKDQGRIPDAISLMRECARKSSTPPKYSGYFYVLGNGATPSDLDRRSHFMVHEVGGMEWTSPTMTPPRRILADGIVSKQNIDYATSVPKELQVCDQSYVRLPEHFVAETQMSLGVLDNLSGSIMGWKLHGKRQQQRHGLQWT</sequence>
<dbReference type="Proteomes" id="UP000193144">
    <property type="component" value="Unassembled WGS sequence"/>
</dbReference>
<dbReference type="Gene3D" id="3.40.1090.10">
    <property type="entry name" value="Cytosolic phospholipase A2 catalytic domain"/>
    <property type="match status" value="1"/>
</dbReference>
<dbReference type="Gene3D" id="3.40.50.300">
    <property type="entry name" value="P-loop containing nucleotide triphosphate hydrolases"/>
    <property type="match status" value="1"/>
</dbReference>
<dbReference type="InterPro" id="IPR011990">
    <property type="entry name" value="TPR-like_helical_dom_sf"/>
</dbReference>
<dbReference type="InterPro" id="IPR002182">
    <property type="entry name" value="NB-ARC"/>
</dbReference>
<dbReference type="Pfam" id="PF01734">
    <property type="entry name" value="Patatin"/>
    <property type="match status" value="1"/>
</dbReference>
<dbReference type="Gene3D" id="1.25.40.10">
    <property type="entry name" value="Tetratricopeptide repeat domain"/>
    <property type="match status" value="1"/>
</dbReference>
<dbReference type="AlphaFoldDB" id="A0A1Y1YKR0"/>
<accession>A0A1Y1YKR0</accession>
<dbReference type="PROSITE" id="PS51635">
    <property type="entry name" value="PNPLA"/>
    <property type="match status" value="1"/>
</dbReference>
<feature type="short sequence motif" description="DGA/G" evidence="2">
    <location>
        <begin position="190"/>
        <end position="192"/>
    </location>
</feature>
<organism evidence="4 5">
    <name type="scientific">Clohesyomyces aquaticus</name>
    <dbReference type="NCBI Taxonomy" id="1231657"/>
    <lineage>
        <taxon>Eukaryota</taxon>
        <taxon>Fungi</taxon>
        <taxon>Dikarya</taxon>
        <taxon>Ascomycota</taxon>
        <taxon>Pezizomycotina</taxon>
        <taxon>Dothideomycetes</taxon>
        <taxon>Pleosporomycetidae</taxon>
        <taxon>Pleosporales</taxon>
        <taxon>Lindgomycetaceae</taxon>
        <taxon>Clohesyomyces</taxon>
    </lineage>
</organism>
<dbReference type="SUPFAM" id="SSF52151">
    <property type="entry name" value="FabD/lysophospholipase-like"/>
    <property type="match status" value="1"/>
</dbReference>
<evidence type="ECO:0000259" key="3">
    <source>
        <dbReference type="PROSITE" id="PS51635"/>
    </source>
</evidence>
<keyword evidence="1 2" id="KW-0443">Lipid metabolism</keyword>
<evidence type="ECO:0000256" key="1">
    <source>
        <dbReference type="ARBA" id="ARBA00023098"/>
    </source>
</evidence>
<dbReference type="GO" id="GO:0046486">
    <property type="term" value="P:glycerolipid metabolic process"/>
    <property type="evidence" value="ECO:0007669"/>
    <property type="project" value="UniProtKB-ARBA"/>
</dbReference>
<keyword evidence="5" id="KW-1185">Reference proteome</keyword>
<dbReference type="InterPro" id="IPR016035">
    <property type="entry name" value="Acyl_Trfase/lysoPLipase"/>
</dbReference>
<dbReference type="Pfam" id="PF13374">
    <property type="entry name" value="TPR_10"/>
    <property type="match status" value="2"/>
</dbReference>
<dbReference type="SUPFAM" id="SSF48452">
    <property type="entry name" value="TPR-like"/>
    <property type="match status" value="2"/>
</dbReference>
<protein>
    <recommendedName>
        <fullName evidence="3">PNPLA domain-containing protein</fullName>
    </recommendedName>
</protein>
<evidence type="ECO:0000313" key="4">
    <source>
        <dbReference type="EMBL" id="ORX98184.1"/>
    </source>
</evidence>
<dbReference type="Pfam" id="PF00931">
    <property type="entry name" value="NB-ARC"/>
    <property type="match status" value="1"/>
</dbReference>
<dbReference type="STRING" id="1231657.A0A1Y1YKR0"/>
<feature type="active site" description="Nucleophile" evidence="2">
    <location>
        <position position="74"/>
    </location>
</feature>